<dbReference type="InterPro" id="IPR002781">
    <property type="entry name" value="TM_pro_TauE-like"/>
</dbReference>
<comment type="similarity">
    <text evidence="2 6">Belongs to the 4-toluene sulfonate uptake permease (TSUP) (TC 2.A.102) family.</text>
</comment>
<evidence type="ECO:0000256" key="1">
    <source>
        <dbReference type="ARBA" id="ARBA00004141"/>
    </source>
</evidence>
<sequence>MEFLEILGYLLTGSVAGTLAGLFGVGGGLIIVPALVFAFPLQGINPEVVTHLAVGTSLATIVPTSVSSTLSHHRNKAVVWSIFPMLMAGIVLGAWLGVMTAISISGGALQVLIGTGAILIGLRMLLVKTQESSAPHGDFNQKLLGSGGVLIGYASSIFGIGGGTMTVPFLSKLGVRMQHAVGTSAACGLPIAVTGALANVILGSDIEGLPAYSTGLVYWPAFLGIVLMSVPFARVGAKLAHSLPALTLKRLFACLLFAVGLNFILGS</sequence>
<gene>
    <name evidence="7" type="ORF">M3P05_10705</name>
</gene>
<name>A0ABT0PGA7_9GAMM</name>
<feature type="transmembrane region" description="Helical" evidence="6">
    <location>
        <begin position="216"/>
        <end position="235"/>
    </location>
</feature>
<comment type="caution">
    <text evidence="7">The sequence shown here is derived from an EMBL/GenBank/DDBJ whole genome shotgun (WGS) entry which is preliminary data.</text>
</comment>
<keyword evidence="4 6" id="KW-1133">Transmembrane helix</keyword>
<keyword evidence="3 6" id="KW-0812">Transmembrane</keyword>
<evidence type="ECO:0000256" key="5">
    <source>
        <dbReference type="ARBA" id="ARBA00023136"/>
    </source>
</evidence>
<feature type="transmembrane region" description="Helical" evidence="6">
    <location>
        <begin position="6"/>
        <end position="36"/>
    </location>
</feature>
<keyword evidence="6" id="KW-1003">Cell membrane</keyword>
<feature type="transmembrane region" description="Helical" evidence="6">
    <location>
        <begin position="147"/>
        <end position="170"/>
    </location>
</feature>
<evidence type="ECO:0000256" key="6">
    <source>
        <dbReference type="RuleBase" id="RU363041"/>
    </source>
</evidence>
<dbReference type="Proteomes" id="UP001203338">
    <property type="component" value="Unassembled WGS sequence"/>
</dbReference>
<organism evidence="7 8">
    <name type="scientific">Parendozoicomonas callyspongiae</name>
    <dbReference type="NCBI Taxonomy" id="2942213"/>
    <lineage>
        <taxon>Bacteria</taxon>
        <taxon>Pseudomonadati</taxon>
        <taxon>Pseudomonadota</taxon>
        <taxon>Gammaproteobacteria</taxon>
        <taxon>Oceanospirillales</taxon>
        <taxon>Endozoicomonadaceae</taxon>
        <taxon>Parendozoicomonas</taxon>
    </lineage>
</organism>
<feature type="transmembrane region" description="Helical" evidence="6">
    <location>
        <begin position="182"/>
        <end position="204"/>
    </location>
</feature>
<evidence type="ECO:0000256" key="3">
    <source>
        <dbReference type="ARBA" id="ARBA00022692"/>
    </source>
</evidence>
<comment type="subcellular location">
    <subcellularLocation>
        <location evidence="6">Cell membrane</location>
        <topology evidence="6">Multi-pass membrane protein</topology>
    </subcellularLocation>
    <subcellularLocation>
        <location evidence="1">Membrane</location>
        <topology evidence="1">Multi-pass membrane protein</topology>
    </subcellularLocation>
</comment>
<keyword evidence="5 6" id="KW-0472">Membrane</keyword>
<evidence type="ECO:0000313" key="8">
    <source>
        <dbReference type="Proteomes" id="UP001203338"/>
    </source>
</evidence>
<dbReference type="Pfam" id="PF01925">
    <property type="entry name" value="TauE"/>
    <property type="match status" value="1"/>
</dbReference>
<protein>
    <recommendedName>
        <fullName evidence="6">Probable membrane transporter protein</fullName>
    </recommendedName>
</protein>
<dbReference type="RefSeq" id="WP_249699596.1">
    <property type="nucleotide sequence ID" value="NZ_JAMFLX010000012.1"/>
</dbReference>
<dbReference type="PANTHER" id="PTHR43483">
    <property type="entry name" value="MEMBRANE TRANSPORTER PROTEIN HI_0806-RELATED"/>
    <property type="match status" value="1"/>
</dbReference>
<proteinExistence type="inferred from homology"/>
<evidence type="ECO:0000256" key="2">
    <source>
        <dbReference type="ARBA" id="ARBA00009142"/>
    </source>
</evidence>
<evidence type="ECO:0000313" key="7">
    <source>
        <dbReference type="EMBL" id="MCL6270389.1"/>
    </source>
</evidence>
<keyword evidence="8" id="KW-1185">Reference proteome</keyword>
<dbReference type="PANTHER" id="PTHR43483:SF3">
    <property type="entry name" value="MEMBRANE TRANSPORTER PROTEIN HI_0806-RELATED"/>
    <property type="match status" value="1"/>
</dbReference>
<feature type="transmembrane region" description="Helical" evidence="6">
    <location>
        <begin position="48"/>
        <end position="66"/>
    </location>
</feature>
<accession>A0ABT0PGA7</accession>
<dbReference type="EMBL" id="JAMFLX010000012">
    <property type="protein sequence ID" value="MCL6270389.1"/>
    <property type="molecule type" value="Genomic_DNA"/>
</dbReference>
<feature type="transmembrane region" description="Helical" evidence="6">
    <location>
        <begin position="247"/>
        <end position="265"/>
    </location>
</feature>
<feature type="transmembrane region" description="Helical" evidence="6">
    <location>
        <begin position="108"/>
        <end position="127"/>
    </location>
</feature>
<evidence type="ECO:0000256" key="4">
    <source>
        <dbReference type="ARBA" id="ARBA00022989"/>
    </source>
</evidence>
<reference evidence="7 8" key="1">
    <citation type="submission" date="2022-05" db="EMBL/GenBank/DDBJ databases">
        <authorList>
            <person name="Park J.-S."/>
        </authorList>
    </citation>
    <scope>NUCLEOTIDE SEQUENCE [LARGE SCALE GENOMIC DNA]</scope>
    <source>
        <strain evidence="7 8">2012CJ34-2</strain>
    </source>
</reference>
<feature type="transmembrane region" description="Helical" evidence="6">
    <location>
        <begin position="78"/>
        <end position="96"/>
    </location>
</feature>